<evidence type="ECO:0000256" key="2">
    <source>
        <dbReference type="ARBA" id="ARBA00008363"/>
    </source>
</evidence>
<dbReference type="GO" id="GO:0005730">
    <property type="term" value="C:nucleolus"/>
    <property type="evidence" value="ECO:0007669"/>
    <property type="project" value="TreeGrafter"/>
</dbReference>
<feature type="domain" description="RRM" evidence="12">
    <location>
        <begin position="83"/>
        <end position="162"/>
    </location>
</feature>
<dbReference type="FunFam" id="3.30.70.330:FF:000059">
    <property type="entry name" value="splicing factor 3B subunit 4"/>
    <property type="match status" value="1"/>
</dbReference>
<comment type="similarity">
    <text evidence="2">Belongs to the SF3B4 family.</text>
</comment>
<protein>
    <recommendedName>
        <fullName evidence="9">Splicing factor 3B subunit 4</fullName>
    </recommendedName>
</protein>
<evidence type="ECO:0000256" key="4">
    <source>
        <dbReference type="ARBA" id="ARBA00022728"/>
    </source>
</evidence>
<evidence type="ECO:0000259" key="12">
    <source>
        <dbReference type="PROSITE" id="PS50102"/>
    </source>
</evidence>
<dbReference type="Gene3D" id="3.30.70.330">
    <property type="match status" value="2"/>
</dbReference>
<keyword evidence="5" id="KW-0677">Repeat</keyword>
<keyword evidence="4" id="KW-0747">Spliceosome</keyword>
<evidence type="ECO:0000256" key="11">
    <source>
        <dbReference type="SAM" id="MobiDB-lite"/>
    </source>
</evidence>
<dbReference type="PROSITE" id="PS50102">
    <property type="entry name" value="RRM"/>
    <property type="match status" value="2"/>
</dbReference>
<dbReference type="EMBL" id="GIBP01005423">
    <property type="protein sequence ID" value="NDV34392.1"/>
    <property type="molecule type" value="Transcribed_RNA"/>
</dbReference>
<evidence type="ECO:0000256" key="9">
    <source>
        <dbReference type="ARBA" id="ARBA00070533"/>
    </source>
</evidence>
<feature type="domain" description="RRM" evidence="12">
    <location>
        <begin position="1"/>
        <end position="72"/>
    </location>
</feature>
<evidence type="ECO:0000256" key="10">
    <source>
        <dbReference type="PROSITE-ProRule" id="PRU00176"/>
    </source>
</evidence>
<keyword evidence="3" id="KW-0507">mRNA processing</keyword>
<evidence type="ECO:0000256" key="5">
    <source>
        <dbReference type="ARBA" id="ARBA00022737"/>
    </source>
</evidence>
<dbReference type="PANTHER" id="PTHR48030">
    <property type="entry name" value="SPLICING FACTOR 3B SUBUNIT 4"/>
    <property type="match status" value="1"/>
</dbReference>
<dbReference type="EMBL" id="GIBP01005426">
    <property type="protein sequence ID" value="NDV34395.1"/>
    <property type="molecule type" value="Transcribed_RNA"/>
</dbReference>
<dbReference type="FunFam" id="3.30.70.330:FF:000505">
    <property type="entry name" value="Splicing factor 3B subunit 4"/>
    <property type="match status" value="1"/>
</dbReference>
<accession>A0A6B2LBP4</accession>
<feature type="compositionally biased region" description="Low complexity" evidence="11">
    <location>
        <begin position="205"/>
        <end position="214"/>
    </location>
</feature>
<dbReference type="GO" id="GO:0005686">
    <property type="term" value="C:U2 snRNP"/>
    <property type="evidence" value="ECO:0007669"/>
    <property type="project" value="TreeGrafter"/>
</dbReference>
<dbReference type="InterPro" id="IPR000504">
    <property type="entry name" value="RRM_dom"/>
</dbReference>
<dbReference type="GO" id="GO:0048026">
    <property type="term" value="P:positive regulation of mRNA splicing, via spliceosome"/>
    <property type="evidence" value="ECO:0007669"/>
    <property type="project" value="TreeGrafter"/>
</dbReference>
<keyword evidence="6 10" id="KW-0694">RNA-binding</keyword>
<keyword evidence="7" id="KW-0508">mRNA splicing</keyword>
<comment type="subcellular location">
    <subcellularLocation>
        <location evidence="1">Nucleus</location>
    </subcellularLocation>
</comment>
<feature type="region of interest" description="Disordered" evidence="11">
    <location>
        <begin position="190"/>
        <end position="285"/>
    </location>
</feature>
<name>A0A6B2LBP4_9EUKA</name>
<evidence type="ECO:0000313" key="13">
    <source>
        <dbReference type="EMBL" id="NDV34395.1"/>
    </source>
</evidence>
<dbReference type="Pfam" id="PF00076">
    <property type="entry name" value="RRM_1"/>
    <property type="match status" value="2"/>
</dbReference>
<dbReference type="PANTHER" id="PTHR48030:SF3">
    <property type="entry name" value="SPLICING FACTOR 3B SUBUNIT 4"/>
    <property type="match status" value="1"/>
</dbReference>
<feature type="compositionally biased region" description="Pro residues" evidence="11">
    <location>
        <begin position="215"/>
        <end position="272"/>
    </location>
</feature>
<dbReference type="SUPFAM" id="SSF54928">
    <property type="entry name" value="RNA-binding domain, RBD"/>
    <property type="match status" value="1"/>
</dbReference>
<proteinExistence type="inferred from homology"/>
<evidence type="ECO:0000256" key="6">
    <source>
        <dbReference type="ARBA" id="ARBA00022884"/>
    </source>
</evidence>
<dbReference type="InterPro" id="IPR035979">
    <property type="entry name" value="RBD_domain_sf"/>
</dbReference>
<dbReference type="GO" id="GO:0003723">
    <property type="term" value="F:RNA binding"/>
    <property type="evidence" value="ECO:0007669"/>
    <property type="project" value="UniProtKB-UniRule"/>
</dbReference>
<evidence type="ECO:0000256" key="8">
    <source>
        <dbReference type="ARBA" id="ARBA00023242"/>
    </source>
</evidence>
<evidence type="ECO:0000256" key="7">
    <source>
        <dbReference type="ARBA" id="ARBA00023187"/>
    </source>
</evidence>
<dbReference type="CDD" id="cd12335">
    <property type="entry name" value="RRM2_SF3B4"/>
    <property type="match status" value="1"/>
</dbReference>
<keyword evidence="8" id="KW-0539">Nucleus</keyword>
<evidence type="ECO:0000256" key="1">
    <source>
        <dbReference type="ARBA" id="ARBA00004123"/>
    </source>
</evidence>
<dbReference type="InterPro" id="IPR052084">
    <property type="entry name" value="SF3B4_spliceosome_assoc"/>
</dbReference>
<dbReference type="AlphaFoldDB" id="A0A6B2LBP4"/>
<dbReference type="InterPro" id="IPR034159">
    <property type="entry name" value="SF3B4_RRM2"/>
</dbReference>
<dbReference type="CDD" id="cd12334">
    <property type="entry name" value="RRM1_SF3B4"/>
    <property type="match status" value="1"/>
</dbReference>
<dbReference type="SMART" id="SM00360">
    <property type="entry name" value="RRM"/>
    <property type="match status" value="2"/>
</dbReference>
<dbReference type="InterPro" id="IPR034158">
    <property type="entry name" value="SF3B4_RRM1"/>
</dbReference>
<dbReference type="InterPro" id="IPR012677">
    <property type="entry name" value="Nucleotide-bd_a/b_plait_sf"/>
</dbReference>
<sequence>MDPKVNESILWELFLQSGPVVNVHIPRDKLSKEHMSYGFVEFQSEIDADYAIKIMNMIKLNGKPIRVNKVIASRDKLTHDVGANLFIGNLDSDVDEKLLYDTFKVFGVLIAAPKIMRETDTNGSKGFGFVNFDSFEAADAAIEALNGQYLCNRKISVSYAFKKDSKTERHGSMAERILAAGNPHRLSLQTASYPTQPLPMSGFRPPASMSMSMPMAPPPGLRPPMGPPPGMRPPPMPPSGIRPPSLPPPGMRPPVGPPPGMSLPPGPPPGMRPPGIAVMPPPPGF</sequence>
<reference evidence="13" key="1">
    <citation type="journal article" date="2020" name="J. Eukaryot. Microbiol.">
        <title>De novo Sequencing, Assembly and Annotation of the Transcriptome for the Free-Living Testate Amoeba Arcella intermedia.</title>
        <authorList>
            <person name="Ribeiro G.M."/>
            <person name="Porfirio-Sousa A.L."/>
            <person name="Maurer-Alcala X.X."/>
            <person name="Katz L.A."/>
            <person name="Lahr D.J.G."/>
        </authorList>
    </citation>
    <scope>NUCLEOTIDE SEQUENCE</scope>
</reference>
<evidence type="ECO:0000256" key="3">
    <source>
        <dbReference type="ARBA" id="ARBA00022664"/>
    </source>
</evidence>
<dbReference type="GO" id="GO:0008380">
    <property type="term" value="P:RNA splicing"/>
    <property type="evidence" value="ECO:0007669"/>
    <property type="project" value="UniProtKB-KW"/>
</dbReference>
<dbReference type="GO" id="GO:0006397">
    <property type="term" value="P:mRNA processing"/>
    <property type="evidence" value="ECO:0007669"/>
    <property type="project" value="UniProtKB-KW"/>
</dbReference>
<dbReference type="GO" id="GO:0071011">
    <property type="term" value="C:precatalytic spliceosome"/>
    <property type="evidence" value="ECO:0007669"/>
    <property type="project" value="TreeGrafter"/>
</dbReference>
<organism evidence="13">
    <name type="scientific">Arcella intermedia</name>
    <dbReference type="NCBI Taxonomy" id="1963864"/>
    <lineage>
        <taxon>Eukaryota</taxon>
        <taxon>Amoebozoa</taxon>
        <taxon>Tubulinea</taxon>
        <taxon>Elardia</taxon>
        <taxon>Arcellinida</taxon>
        <taxon>Sphaerothecina</taxon>
        <taxon>Arcellidae</taxon>
        <taxon>Arcella</taxon>
    </lineage>
</organism>